<dbReference type="EMBL" id="JAFBCL010000001">
    <property type="protein sequence ID" value="MBM7811668.1"/>
    <property type="molecule type" value="Genomic_DNA"/>
</dbReference>
<proteinExistence type="predicted"/>
<dbReference type="EMBL" id="CP072788">
    <property type="protein sequence ID" value="QTR05447.1"/>
    <property type="molecule type" value="Genomic_DNA"/>
</dbReference>
<gene>
    <name evidence="3" type="ORF">J7S33_13020</name>
    <name evidence="2" type="ORF">JOE68_002533</name>
</gene>
<organism evidence="3 4">
    <name type="scientific">Saccharothrix algeriensis</name>
    <dbReference type="NCBI Taxonomy" id="173560"/>
    <lineage>
        <taxon>Bacteria</taxon>
        <taxon>Bacillati</taxon>
        <taxon>Actinomycetota</taxon>
        <taxon>Actinomycetes</taxon>
        <taxon>Pseudonocardiales</taxon>
        <taxon>Pseudonocardiaceae</taxon>
        <taxon>Saccharothrix</taxon>
    </lineage>
</organism>
<sequence>MTLWRKSSRSASSANCVEVAHHADRVAARDSKNPQPVINLPTNSWERFLQQHR</sequence>
<dbReference type="Proteomes" id="UP000671828">
    <property type="component" value="Chromosome"/>
</dbReference>
<evidence type="ECO:0000313" key="2">
    <source>
        <dbReference type="EMBL" id="MBM7811668.1"/>
    </source>
</evidence>
<reference evidence="3" key="2">
    <citation type="submission" date="2021-04" db="EMBL/GenBank/DDBJ databases">
        <title>Saccharothrix algeriensis WGS.</title>
        <authorList>
            <person name="Stuskova K."/>
            <person name="Hakalova E."/>
            <person name="Tebbal A.B."/>
            <person name="Eichmeier A."/>
        </authorList>
    </citation>
    <scope>NUCLEOTIDE SEQUENCE</scope>
    <source>
        <strain evidence="3">NRRL B-24137</strain>
    </source>
</reference>
<dbReference type="Proteomes" id="UP001195724">
    <property type="component" value="Unassembled WGS sequence"/>
</dbReference>
<name>A0A8T8I3Z3_9PSEU</name>
<evidence type="ECO:0000313" key="3">
    <source>
        <dbReference type="EMBL" id="QTR05447.1"/>
    </source>
</evidence>
<evidence type="ECO:0000313" key="4">
    <source>
        <dbReference type="Proteomes" id="UP000671828"/>
    </source>
</evidence>
<accession>A0A8T8I3Z3</accession>
<feature type="domain" description="DUF397" evidence="1">
    <location>
        <begin position="4"/>
        <end position="51"/>
    </location>
</feature>
<dbReference type="InterPro" id="IPR007278">
    <property type="entry name" value="DUF397"/>
</dbReference>
<dbReference type="AlphaFoldDB" id="A0A8T8I3Z3"/>
<reference evidence="2 5" key="1">
    <citation type="submission" date="2021-01" db="EMBL/GenBank/DDBJ databases">
        <title>Sequencing the genomes of 1000 actinobacteria strains.</title>
        <authorList>
            <person name="Klenk H.-P."/>
        </authorList>
    </citation>
    <scope>NUCLEOTIDE SEQUENCE [LARGE SCALE GENOMIC DNA]</scope>
    <source>
        <strain evidence="2 5">DSM 44581</strain>
    </source>
</reference>
<keyword evidence="5" id="KW-1185">Reference proteome</keyword>
<protein>
    <submittedName>
        <fullName evidence="3">DUF397 domain-containing protein</fullName>
    </submittedName>
</protein>
<evidence type="ECO:0000313" key="5">
    <source>
        <dbReference type="Proteomes" id="UP001195724"/>
    </source>
</evidence>
<dbReference type="Pfam" id="PF04149">
    <property type="entry name" value="DUF397"/>
    <property type="match status" value="1"/>
</dbReference>
<evidence type="ECO:0000259" key="1">
    <source>
        <dbReference type="Pfam" id="PF04149"/>
    </source>
</evidence>
<dbReference type="RefSeq" id="WP_204842531.1">
    <property type="nucleotide sequence ID" value="NZ_JAFBCL010000001.1"/>
</dbReference>